<dbReference type="AlphaFoldDB" id="A0A0H3AFZ8"/>
<evidence type="ECO:0000313" key="1">
    <source>
        <dbReference type="EMBL" id="ABQ19210.1"/>
    </source>
</evidence>
<sequence>MTAQTFNFEYDEYNRLLLPLQYHDITCAFVDALGFRVEDLVGQSNQVRMSLISLIPPQTIVEIKQLVELHHDYFKRWLTEENKCIFNDILHNFIKAYTTTTAKANTYGSGITWQAINSETFKLMIELIDSK</sequence>
<dbReference type="KEGG" id="vco:VC0395_0769"/>
<reference evidence="1 2" key="1">
    <citation type="submission" date="2007-03" db="EMBL/GenBank/DDBJ databases">
        <authorList>
            <person name="Heidelberg J."/>
        </authorList>
    </citation>
    <scope>NUCLEOTIDE SEQUENCE [LARGE SCALE GENOMIC DNA]</scope>
    <source>
        <strain evidence="2">ATCC 39541 / Classical Ogawa 395 / O395</strain>
    </source>
</reference>
<dbReference type="Proteomes" id="UP000000249">
    <property type="component" value="Chromosome 2"/>
</dbReference>
<dbReference type="EMBL" id="CP000626">
    <property type="protein sequence ID" value="ABQ19210.1"/>
    <property type="molecule type" value="Genomic_DNA"/>
</dbReference>
<organism evidence="1 2">
    <name type="scientific">Vibrio cholerae serotype O1 (strain ATCC 39541 / Classical Ogawa 395 / O395)</name>
    <dbReference type="NCBI Taxonomy" id="345073"/>
    <lineage>
        <taxon>Bacteria</taxon>
        <taxon>Pseudomonadati</taxon>
        <taxon>Pseudomonadota</taxon>
        <taxon>Gammaproteobacteria</taxon>
        <taxon>Vibrionales</taxon>
        <taxon>Vibrionaceae</taxon>
        <taxon>Vibrio</taxon>
    </lineage>
</organism>
<protein>
    <submittedName>
        <fullName evidence="1">Uncharacterized protein</fullName>
    </submittedName>
</protein>
<evidence type="ECO:0000313" key="2">
    <source>
        <dbReference type="Proteomes" id="UP000000249"/>
    </source>
</evidence>
<dbReference type="RefSeq" id="WP_000126817.1">
    <property type="nucleotide sequence ID" value="NC_009456.1"/>
</dbReference>
<name>A0A0H3AFZ8_VIBC3</name>
<proteinExistence type="predicted"/>
<accession>A0A0H3AFZ8</accession>
<gene>
    <name evidence="1" type="ordered locus">VC0395_0769</name>
</gene>